<evidence type="ECO:0000256" key="1">
    <source>
        <dbReference type="ARBA" id="ARBA00004651"/>
    </source>
</evidence>
<reference evidence="11 12" key="1">
    <citation type="submission" date="2019-02" db="EMBL/GenBank/DDBJ databases">
        <title>Genomic Encyclopedia of Type Strains, Phase IV (KMG-IV): sequencing the most valuable type-strain genomes for metagenomic binning, comparative biology and taxonomic classification.</title>
        <authorList>
            <person name="Goeker M."/>
        </authorList>
    </citation>
    <scope>NUCLEOTIDE SEQUENCE [LARGE SCALE GENOMIC DNA]</scope>
    <source>
        <strain evidence="11 12">DSM 29486</strain>
    </source>
</reference>
<feature type="transmembrane region" description="Helical" evidence="10">
    <location>
        <begin position="369"/>
        <end position="387"/>
    </location>
</feature>
<dbReference type="InterPro" id="IPR051327">
    <property type="entry name" value="MATE_MepA_subfamily"/>
</dbReference>
<dbReference type="PIRSF" id="PIRSF006603">
    <property type="entry name" value="DinF"/>
    <property type="match status" value="1"/>
</dbReference>
<dbReference type="RefSeq" id="WP_243647578.1">
    <property type="nucleotide sequence ID" value="NZ_SGXF01000004.1"/>
</dbReference>
<dbReference type="InterPro" id="IPR002528">
    <property type="entry name" value="MATE_fam"/>
</dbReference>
<dbReference type="PANTHER" id="PTHR43823:SF3">
    <property type="entry name" value="MULTIDRUG EXPORT PROTEIN MEPA"/>
    <property type="match status" value="1"/>
</dbReference>
<organism evidence="11 12">
    <name type="scientific">Cuneatibacter caecimuris</name>
    <dbReference type="NCBI Taxonomy" id="1796618"/>
    <lineage>
        <taxon>Bacteria</taxon>
        <taxon>Bacillati</taxon>
        <taxon>Bacillota</taxon>
        <taxon>Clostridia</taxon>
        <taxon>Lachnospirales</taxon>
        <taxon>Lachnospiraceae</taxon>
        <taxon>Cuneatibacter</taxon>
    </lineage>
</organism>
<protein>
    <recommendedName>
        <fullName evidence="3">Multidrug export protein MepA</fullName>
    </recommendedName>
</protein>
<keyword evidence="9" id="KW-0046">Antibiotic resistance</keyword>
<dbReference type="AlphaFoldDB" id="A0A4Q7P3U1"/>
<proteinExistence type="inferred from homology"/>
<evidence type="ECO:0000256" key="6">
    <source>
        <dbReference type="ARBA" id="ARBA00022692"/>
    </source>
</evidence>
<feature type="transmembrane region" description="Helical" evidence="10">
    <location>
        <begin position="244"/>
        <end position="262"/>
    </location>
</feature>
<feature type="transmembrane region" description="Helical" evidence="10">
    <location>
        <begin position="145"/>
        <end position="165"/>
    </location>
</feature>
<keyword evidence="5" id="KW-1003">Cell membrane</keyword>
<keyword evidence="4" id="KW-0813">Transport</keyword>
<dbReference type="GO" id="GO:0042910">
    <property type="term" value="F:xenobiotic transmembrane transporter activity"/>
    <property type="evidence" value="ECO:0007669"/>
    <property type="project" value="InterPro"/>
</dbReference>
<comment type="similarity">
    <text evidence="2">Belongs to the multi antimicrobial extrusion (MATE) (TC 2.A.66.1) family. MepA subfamily.</text>
</comment>
<evidence type="ECO:0000256" key="2">
    <source>
        <dbReference type="ARBA" id="ARBA00008417"/>
    </source>
</evidence>
<sequence length="466" mass="50616">MKQKQNMAALSGQEQRLAEAPVGKLLFSLAVPTVLAQLVNLLYNIIDRMYVGRIPEAGTKALAGLGVAFPIIMLISAFAALIGSGGAPRAAIKMGQKDHEGAEEILGNSFTALLVLAVLLTVIFLPTKDGLLMLFGASQDTLPYASNYLGIYLIGTIFVQMTLGLNQFIAAQGFSKISMMTVVIGAVINIVLDPIFIFVFKMGVSGAALATILSQGVSAVWVLRFLTGKKTILHIRRKHLKLKWPVLVSITALGVSPFIMNATECLVQLTFNSGMQKYGNDLYVSAMAILFSINQLVWLPLSGVGQGAQPIISFNYGAGNMHRVRKTFRLTFAFNLTFSIVFVGIILLFPRIFIGLFTDDKQLLELGSYGLRIFMAGMCVMGAQNACQQTFLATGNAKISLFMAMLRKVILMIPLALVLPMFINPPTNGLYLAEAFSDVLAATITTVVFFSTTYRRLRKADIAQQT</sequence>
<dbReference type="Proteomes" id="UP000292927">
    <property type="component" value="Unassembled WGS sequence"/>
</dbReference>
<evidence type="ECO:0000256" key="7">
    <source>
        <dbReference type="ARBA" id="ARBA00022989"/>
    </source>
</evidence>
<dbReference type="EMBL" id="SGXF01000004">
    <property type="protein sequence ID" value="RZS94494.1"/>
    <property type="molecule type" value="Genomic_DNA"/>
</dbReference>
<dbReference type="GO" id="GO:0015297">
    <property type="term" value="F:antiporter activity"/>
    <property type="evidence" value="ECO:0007669"/>
    <property type="project" value="InterPro"/>
</dbReference>
<feature type="transmembrane region" description="Helical" evidence="10">
    <location>
        <begin position="105"/>
        <end position="125"/>
    </location>
</feature>
<feature type="transmembrane region" description="Helical" evidence="10">
    <location>
        <begin position="429"/>
        <end position="450"/>
    </location>
</feature>
<evidence type="ECO:0000256" key="4">
    <source>
        <dbReference type="ARBA" id="ARBA00022448"/>
    </source>
</evidence>
<evidence type="ECO:0000313" key="11">
    <source>
        <dbReference type="EMBL" id="RZS94494.1"/>
    </source>
</evidence>
<evidence type="ECO:0000256" key="3">
    <source>
        <dbReference type="ARBA" id="ARBA00022106"/>
    </source>
</evidence>
<comment type="caution">
    <text evidence="11">The sequence shown here is derived from an EMBL/GenBank/DDBJ whole genome shotgun (WGS) entry which is preliminary data.</text>
</comment>
<dbReference type="GO" id="GO:0046677">
    <property type="term" value="P:response to antibiotic"/>
    <property type="evidence" value="ECO:0007669"/>
    <property type="project" value="UniProtKB-KW"/>
</dbReference>
<dbReference type="InterPro" id="IPR048279">
    <property type="entry name" value="MdtK-like"/>
</dbReference>
<dbReference type="PANTHER" id="PTHR43823">
    <property type="entry name" value="SPORULATION PROTEIN YKVU"/>
    <property type="match status" value="1"/>
</dbReference>
<keyword evidence="8 10" id="KW-0472">Membrane</keyword>
<accession>A0A4Q7P3U1</accession>
<evidence type="ECO:0000256" key="8">
    <source>
        <dbReference type="ARBA" id="ARBA00023136"/>
    </source>
</evidence>
<dbReference type="NCBIfam" id="TIGR00797">
    <property type="entry name" value="matE"/>
    <property type="match status" value="1"/>
</dbReference>
<evidence type="ECO:0000256" key="9">
    <source>
        <dbReference type="ARBA" id="ARBA00023251"/>
    </source>
</evidence>
<feature type="transmembrane region" description="Helical" evidence="10">
    <location>
        <begin position="177"/>
        <end position="200"/>
    </location>
</feature>
<keyword evidence="12" id="KW-1185">Reference proteome</keyword>
<dbReference type="CDD" id="cd13143">
    <property type="entry name" value="MATE_MepA_like"/>
    <property type="match status" value="1"/>
</dbReference>
<keyword evidence="7 10" id="KW-1133">Transmembrane helix</keyword>
<gene>
    <name evidence="11" type="ORF">EV209_2337</name>
</gene>
<feature type="transmembrane region" description="Helical" evidence="10">
    <location>
        <begin position="206"/>
        <end position="223"/>
    </location>
</feature>
<evidence type="ECO:0000256" key="5">
    <source>
        <dbReference type="ARBA" id="ARBA00022475"/>
    </source>
</evidence>
<feature type="transmembrane region" description="Helical" evidence="10">
    <location>
        <begin position="399"/>
        <end position="423"/>
    </location>
</feature>
<feature type="transmembrane region" description="Helical" evidence="10">
    <location>
        <begin position="61"/>
        <end position="84"/>
    </location>
</feature>
<feature type="transmembrane region" description="Helical" evidence="10">
    <location>
        <begin position="25"/>
        <end position="46"/>
    </location>
</feature>
<dbReference type="GO" id="GO:0005886">
    <property type="term" value="C:plasma membrane"/>
    <property type="evidence" value="ECO:0007669"/>
    <property type="project" value="UniProtKB-SubCell"/>
</dbReference>
<name>A0A4Q7P3U1_9FIRM</name>
<feature type="transmembrane region" description="Helical" evidence="10">
    <location>
        <begin position="282"/>
        <end position="301"/>
    </location>
</feature>
<comment type="subcellular location">
    <subcellularLocation>
        <location evidence="1">Cell membrane</location>
        <topology evidence="1">Multi-pass membrane protein</topology>
    </subcellularLocation>
</comment>
<evidence type="ECO:0000313" key="12">
    <source>
        <dbReference type="Proteomes" id="UP000292927"/>
    </source>
</evidence>
<keyword evidence="6 10" id="KW-0812">Transmembrane</keyword>
<dbReference type="InterPro" id="IPR045070">
    <property type="entry name" value="MATE_MepA-like"/>
</dbReference>
<feature type="transmembrane region" description="Helical" evidence="10">
    <location>
        <begin position="330"/>
        <end position="349"/>
    </location>
</feature>
<evidence type="ECO:0000256" key="10">
    <source>
        <dbReference type="SAM" id="Phobius"/>
    </source>
</evidence>
<dbReference type="Pfam" id="PF01554">
    <property type="entry name" value="MatE"/>
    <property type="match status" value="2"/>
</dbReference>